<sequence>MKTKRVKPKYVAWLSTETMHNDSIKWLSELRFSKDEQLFFDDLVKSYTLQLIDSKYFTQSKDIVDQLNTIHKETDALINKVIEHEKGLKIMVDGIDQLEEENAYKKEHGKLIITVFNFLENYKLLKTELFSLIKGIIKGSKQKHLLE</sequence>
<dbReference type="EMBL" id="CP134537">
    <property type="protein sequence ID" value="WNH10658.1"/>
    <property type="molecule type" value="Genomic_DNA"/>
</dbReference>
<reference evidence="1 2" key="1">
    <citation type="submission" date="2023-09" db="EMBL/GenBank/DDBJ databases">
        <title>Thalassobella suaedae gen. nov., sp. nov., a marine bacterium of the family Flavobacteriaceae isolated from a halophyte Suaeda japonica.</title>
        <authorList>
            <person name="Lee S.Y."/>
            <person name="Hwang C.Y."/>
        </authorList>
    </citation>
    <scope>NUCLEOTIDE SEQUENCE [LARGE SCALE GENOMIC DNA]</scope>
    <source>
        <strain evidence="1 2">HL-DH14</strain>
    </source>
</reference>
<protein>
    <submittedName>
        <fullName evidence="1">Uncharacterized protein</fullName>
    </submittedName>
</protein>
<dbReference type="RefSeq" id="WP_415866899.1">
    <property type="nucleotide sequence ID" value="NZ_CP134537.1"/>
</dbReference>
<gene>
    <name evidence="1" type="ORF">RHP51_08435</name>
</gene>
<proteinExistence type="predicted"/>
<name>A0ABY9XY76_9FLAO</name>
<organism evidence="1 2">
    <name type="scientific">Thalassobellus suaedae</name>
    <dbReference type="NCBI Taxonomy" id="3074124"/>
    <lineage>
        <taxon>Bacteria</taxon>
        <taxon>Pseudomonadati</taxon>
        <taxon>Bacteroidota</taxon>
        <taxon>Flavobacteriia</taxon>
        <taxon>Flavobacteriales</taxon>
        <taxon>Flavobacteriaceae</taxon>
        <taxon>Thalassobellus</taxon>
    </lineage>
</organism>
<accession>A0ABY9XY76</accession>
<evidence type="ECO:0000313" key="1">
    <source>
        <dbReference type="EMBL" id="WNH10658.1"/>
    </source>
</evidence>
<dbReference type="Proteomes" id="UP001302806">
    <property type="component" value="Chromosome"/>
</dbReference>
<evidence type="ECO:0000313" key="2">
    <source>
        <dbReference type="Proteomes" id="UP001302806"/>
    </source>
</evidence>